<organism evidence="4 5">
    <name type="scientific">Acorus calamus</name>
    <name type="common">Sweet flag</name>
    <dbReference type="NCBI Taxonomy" id="4465"/>
    <lineage>
        <taxon>Eukaryota</taxon>
        <taxon>Viridiplantae</taxon>
        <taxon>Streptophyta</taxon>
        <taxon>Embryophyta</taxon>
        <taxon>Tracheophyta</taxon>
        <taxon>Spermatophyta</taxon>
        <taxon>Magnoliopsida</taxon>
        <taxon>Liliopsida</taxon>
        <taxon>Acoraceae</taxon>
        <taxon>Acorus</taxon>
    </lineage>
</organism>
<dbReference type="PANTHER" id="PTHR13068">
    <property type="entry name" value="CGI-12 PROTEIN-RELATED"/>
    <property type="match status" value="1"/>
</dbReference>
<dbReference type="PANTHER" id="PTHR13068:SF236">
    <property type="entry name" value="OS02G0749800 PROTEIN"/>
    <property type="match status" value="1"/>
</dbReference>
<evidence type="ECO:0000313" key="5">
    <source>
        <dbReference type="Proteomes" id="UP001180020"/>
    </source>
</evidence>
<name>A0AAV9D196_ACOCL</name>
<evidence type="ECO:0000256" key="2">
    <source>
        <dbReference type="ARBA" id="ARBA00022472"/>
    </source>
</evidence>
<gene>
    <name evidence="4" type="ORF">QJS10_CPA16g01471</name>
</gene>
<keyword evidence="2" id="KW-0804">Transcription</keyword>
<comment type="caution">
    <text evidence="4">The sequence shown here is derived from an EMBL/GenBank/DDBJ whole genome shotgun (WGS) entry which is preliminary data.</text>
</comment>
<keyword evidence="2" id="KW-0806">Transcription termination</keyword>
<reference evidence="4" key="1">
    <citation type="journal article" date="2023" name="Nat. Commun.">
        <title>Diploid and tetraploid genomes of Acorus and the evolution of monocots.</title>
        <authorList>
            <person name="Ma L."/>
            <person name="Liu K.W."/>
            <person name="Li Z."/>
            <person name="Hsiao Y.Y."/>
            <person name="Qi Y."/>
            <person name="Fu T."/>
            <person name="Tang G.D."/>
            <person name="Zhang D."/>
            <person name="Sun W.H."/>
            <person name="Liu D.K."/>
            <person name="Li Y."/>
            <person name="Chen G.Z."/>
            <person name="Liu X.D."/>
            <person name="Liao X.Y."/>
            <person name="Jiang Y.T."/>
            <person name="Yu X."/>
            <person name="Hao Y."/>
            <person name="Huang J."/>
            <person name="Zhao X.W."/>
            <person name="Ke S."/>
            <person name="Chen Y.Y."/>
            <person name="Wu W.L."/>
            <person name="Hsu J.L."/>
            <person name="Lin Y.F."/>
            <person name="Huang M.D."/>
            <person name="Li C.Y."/>
            <person name="Huang L."/>
            <person name="Wang Z.W."/>
            <person name="Zhao X."/>
            <person name="Zhong W.Y."/>
            <person name="Peng D.H."/>
            <person name="Ahmad S."/>
            <person name="Lan S."/>
            <person name="Zhang J.S."/>
            <person name="Tsai W.C."/>
            <person name="Van de Peer Y."/>
            <person name="Liu Z.J."/>
        </authorList>
    </citation>
    <scope>NUCLEOTIDE SEQUENCE</scope>
    <source>
        <strain evidence="4">CP</strain>
    </source>
</reference>
<dbReference type="AlphaFoldDB" id="A0AAV9D196"/>
<comment type="similarity">
    <text evidence="1">Belongs to the mTERF family.</text>
</comment>
<dbReference type="InterPro" id="IPR003690">
    <property type="entry name" value="MTERF"/>
</dbReference>
<evidence type="ECO:0000256" key="1">
    <source>
        <dbReference type="ARBA" id="ARBA00007692"/>
    </source>
</evidence>
<dbReference type="GO" id="GO:0003676">
    <property type="term" value="F:nucleic acid binding"/>
    <property type="evidence" value="ECO:0007669"/>
    <property type="project" value="InterPro"/>
</dbReference>
<dbReference type="Gene3D" id="1.25.70.10">
    <property type="entry name" value="Transcription termination factor 3, mitochondrial"/>
    <property type="match status" value="1"/>
</dbReference>
<protein>
    <submittedName>
        <fullName evidence="4">Uncharacterized protein</fullName>
    </submittedName>
</protein>
<sequence length="153" mass="17496">MGFKPSSFLFYSALGTILSISESKWEEKFELYRSVGWSEDDLCSALKKQPEIMLLSQDKIRKMMDFFSKEPGLGLSILSSSPNLLWRSFGKSIIPRYSVISVLTSQGLLNKDVNFSTICILKEEKFLEKYVIKYQEKVPQVLQAYRGKTVIGC</sequence>
<dbReference type="GO" id="GO:0006353">
    <property type="term" value="P:DNA-templated transcription termination"/>
    <property type="evidence" value="ECO:0007669"/>
    <property type="project" value="UniProtKB-KW"/>
</dbReference>
<dbReference type="Pfam" id="PF02536">
    <property type="entry name" value="mTERF"/>
    <property type="match status" value="1"/>
</dbReference>
<accession>A0AAV9D196</accession>
<keyword evidence="3" id="KW-0809">Transit peptide</keyword>
<dbReference type="Proteomes" id="UP001180020">
    <property type="component" value="Unassembled WGS sequence"/>
</dbReference>
<reference evidence="4" key="2">
    <citation type="submission" date="2023-06" db="EMBL/GenBank/DDBJ databases">
        <authorList>
            <person name="Ma L."/>
            <person name="Liu K.-W."/>
            <person name="Li Z."/>
            <person name="Hsiao Y.-Y."/>
            <person name="Qi Y."/>
            <person name="Fu T."/>
            <person name="Tang G."/>
            <person name="Zhang D."/>
            <person name="Sun W.-H."/>
            <person name="Liu D.-K."/>
            <person name="Li Y."/>
            <person name="Chen G.-Z."/>
            <person name="Liu X.-D."/>
            <person name="Liao X.-Y."/>
            <person name="Jiang Y.-T."/>
            <person name="Yu X."/>
            <person name="Hao Y."/>
            <person name="Huang J."/>
            <person name="Zhao X.-W."/>
            <person name="Ke S."/>
            <person name="Chen Y.-Y."/>
            <person name="Wu W.-L."/>
            <person name="Hsu J.-L."/>
            <person name="Lin Y.-F."/>
            <person name="Huang M.-D."/>
            <person name="Li C.-Y."/>
            <person name="Huang L."/>
            <person name="Wang Z.-W."/>
            <person name="Zhao X."/>
            <person name="Zhong W.-Y."/>
            <person name="Peng D.-H."/>
            <person name="Ahmad S."/>
            <person name="Lan S."/>
            <person name="Zhang J.-S."/>
            <person name="Tsai W.-C."/>
            <person name="Van De Peer Y."/>
            <person name="Liu Z.-J."/>
        </authorList>
    </citation>
    <scope>NUCLEOTIDE SEQUENCE</scope>
    <source>
        <strain evidence="4">CP</strain>
        <tissue evidence="4">Leaves</tissue>
    </source>
</reference>
<keyword evidence="5" id="KW-1185">Reference proteome</keyword>
<dbReference type="EMBL" id="JAUJYO010000016">
    <property type="protein sequence ID" value="KAK1295303.1"/>
    <property type="molecule type" value="Genomic_DNA"/>
</dbReference>
<evidence type="ECO:0000256" key="3">
    <source>
        <dbReference type="ARBA" id="ARBA00022946"/>
    </source>
</evidence>
<dbReference type="InterPro" id="IPR038538">
    <property type="entry name" value="MTERF_sf"/>
</dbReference>
<keyword evidence="2" id="KW-0805">Transcription regulation</keyword>
<evidence type="ECO:0000313" key="4">
    <source>
        <dbReference type="EMBL" id="KAK1295303.1"/>
    </source>
</evidence>
<proteinExistence type="inferred from homology"/>